<dbReference type="RefSeq" id="WP_347704815.1">
    <property type="nucleotide sequence ID" value="NZ_JBDPZD010000002.1"/>
</dbReference>
<dbReference type="Proteomes" id="UP001495147">
    <property type="component" value="Unassembled WGS sequence"/>
</dbReference>
<dbReference type="Pfam" id="PF01055">
    <property type="entry name" value="Glyco_hydro_31_2nd"/>
    <property type="match status" value="1"/>
</dbReference>
<dbReference type="InterPro" id="IPR025887">
    <property type="entry name" value="Glyco_hydro_31_N_dom"/>
</dbReference>
<evidence type="ECO:0000256" key="1">
    <source>
        <dbReference type="ARBA" id="ARBA00007806"/>
    </source>
</evidence>
<dbReference type="InterPro" id="IPR050985">
    <property type="entry name" value="Alpha-glycosidase_related"/>
</dbReference>
<dbReference type="CDD" id="cd14752">
    <property type="entry name" value="GH31_N"/>
    <property type="match status" value="1"/>
</dbReference>
<dbReference type="EC" id="3.2.1.177" evidence="8"/>
<dbReference type="InterPro" id="IPR000322">
    <property type="entry name" value="Glyco_hydro_31_TIM"/>
</dbReference>
<evidence type="ECO:0000259" key="6">
    <source>
        <dbReference type="Pfam" id="PF13802"/>
    </source>
</evidence>
<feature type="domain" description="Glycoside hydrolase family 31 N-terminal" evidence="6">
    <location>
        <begin position="57"/>
        <end position="218"/>
    </location>
</feature>
<dbReference type="Gene3D" id="3.20.20.80">
    <property type="entry name" value="Glycosidases"/>
    <property type="match status" value="1"/>
</dbReference>
<evidence type="ECO:0000256" key="4">
    <source>
        <dbReference type="RuleBase" id="RU361185"/>
    </source>
</evidence>
<dbReference type="PANTHER" id="PTHR43053">
    <property type="entry name" value="GLYCOSIDASE FAMILY 31"/>
    <property type="match status" value="1"/>
</dbReference>
<dbReference type="Gene3D" id="2.60.40.1180">
    <property type="entry name" value="Golgi alpha-mannosidase II"/>
    <property type="match status" value="2"/>
</dbReference>
<accession>A0ABV0G2Q2</accession>
<proteinExistence type="inferred from homology"/>
<dbReference type="SUPFAM" id="SSF51011">
    <property type="entry name" value="Glycosyl hydrolase domain"/>
    <property type="match status" value="1"/>
</dbReference>
<dbReference type="SUPFAM" id="SSF117125">
    <property type="entry name" value="Putative glucosidase YicI, C-terminal domain"/>
    <property type="match status" value="1"/>
</dbReference>
<keyword evidence="9" id="KW-1185">Reference proteome</keyword>
<dbReference type="CDD" id="cd06593">
    <property type="entry name" value="GH31_xylosidase_YicI"/>
    <property type="match status" value="1"/>
</dbReference>
<protein>
    <submittedName>
        <fullName evidence="8">Alpha-xylosidase</fullName>
        <ecNumber evidence="8">3.2.1.177</ecNumber>
    </submittedName>
</protein>
<evidence type="ECO:0000259" key="7">
    <source>
        <dbReference type="Pfam" id="PF21365"/>
    </source>
</evidence>
<dbReference type="InterPro" id="IPR048395">
    <property type="entry name" value="Glyco_hydro_31_C"/>
</dbReference>
<dbReference type="InterPro" id="IPR017853">
    <property type="entry name" value="GH"/>
</dbReference>
<dbReference type="EMBL" id="JBDPZD010000002">
    <property type="protein sequence ID" value="MEO3692009.1"/>
    <property type="molecule type" value="Genomic_DNA"/>
</dbReference>
<dbReference type="SUPFAM" id="SSF74650">
    <property type="entry name" value="Galactose mutarotase-like"/>
    <property type="match status" value="1"/>
</dbReference>
<dbReference type="InterPro" id="IPR013780">
    <property type="entry name" value="Glyco_hydro_b"/>
</dbReference>
<comment type="similarity">
    <text evidence="1 4">Belongs to the glycosyl hydrolase 31 family.</text>
</comment>
<comment type="caution">
    <text evidence="8">The sequence shown here is derived from an EMBL/GenBank/DDBJ whole genome shotgun (WGS) entry which is preliminary data.</text>
</comment>
<dbReference type="NCBIfam" id="NF007940">
    <property type="entry name" value="PRK10658.1"/>
    <property type="match status" value="1"/>
</dbReference>
<evidence type="ECO:0000313" key="9">
    <source>
        <dbReference type="Proteomes" id="UP001495147"/>
    </source>
</evidence>
<dbReference type="InterPro" id="IPR011013">
    <property type="entry name" value="Gal_mutarotase_sf_dom"/>
</dbReference>
<dbReference type="Gene3D" id="2.60.40.1760">
    <property type="entry name" value="glycosyl hydrolase (family 31)"/>
    <property type="match status" value="1"/>
</dbReference>
<evidence type="ECO:0000259" key="5">
    <source>
        <dbReference type="Pfam" id="PF01055"/>
    </source>
</evidence>
<evidence type="ECO:0000256" key="3">
    <source>
        <dbReference type="ARBA" id="ARBA00023295"/>
    </source>
</evidence>
<feature type="domain" description="Glycosyl hydrolase family 31 C-terminal" evidence="7">
    <location>
        <begin position="583"/>
        <end position="671"/>
    </location>
</feature>
<evidence type="ECO:0000313" key="8">
    <source>
        <dbReference type="EMBL" id="MEO3692009.1"/>
    </source>
</evidence>
<dbReference type="Pfam" id="PF13802">
    <property type="entry name" value="Gal_mutarotas_2"/>
    <property type="match status" value="1"/>
</dbReference>
<dbReference type="GO" id="GO:0061634">
    <property type="term" value="F:alpha-D-xyloside xylohydrolase"/>
    <property type="evidence" value="ECO:0007669"/>
    <property type="project" value="UniProtKB-EC"/>
</dbReference>
<dbReference type="Pfam" id="PF21365">
    <property type="entry name" value="Glyco_hydro_31_3rd"/>
    <property type="match status" value="1"/>
</dbReference>
<dbReference type="SUPFAM" id="SSF51445">
    <property type="entry name" value="(Trans)glycosidases"/>
    <property type="match status" value="1"/>
</dbReference>
<sequence>MKFTDGQWLLQPGVTAHYASEAYTVDAQDDRIVILATSRPIKHRGDTLQGPTLTVVLSSPIEGVVRVSCEHYSHSEGARLHIPMVGATKPAVQITETDTHMTLTSGALSVDVKKGEGWSLVFREGSRILTKSDWRSLGYIQWGAKGNHVHEQLLLQVGESIYGLGERFTPWVKNGQIVENVNKDGGTACEQAYKSVPFYLSSRGYGVLVNEAGPVSFEVASEKTTRVQFSREGESLDYCVFAGPTPKDVIGRLTALTGRSPLPPAWTFGLWLTTSFTTQYDEATVTHFIDEMARRDMPLAVFHFDCFWMREFQWCDFEWNPKGFPEPEAMLARLRAKGLKISLWINPYIAQKSPLFAEAAAKGYLLKRPNGQTWQTDLWQPGMGIVDFTNPAATAWYQGHLRRLMAMGVDCFKTDFGERIPVDGVVYHDGSDPVEMHNLYALQYNEAVFKVMQEVKGDEAVVFARSTYASGQRFPVHWGGDCWSNFESMAESLRGGLSLTACGFAFWSHDIGGFEGKPPPALYKRWIQFGLMSSHSRLHGSSSYRVPWLVDEESCDVLRAFTRLKHRLMPYLFGVAIEATQTGVPVMRAMVIEHPQDPACVTLDRQYHLGSPLLVAPVFTESGEVDFYLPGPDGGAWTHLLSGQKRAGGRWHKETHDFLSMPLYVAPGSVIPWGDTDLRPDYDFAHGVTLRVFELADGASADFVVPALDGSIAARGRVVRAGSRYTATVSEGALRQWSLQVGEQRSSVLASGGSLSFDA</sequence>
<dbReference type="PANTHER" id="PTHR43053:SF4">
    <property type="entry name" value="MYOGENESIS-REGULATING GLYCOSIDASE"/>
    <property type="match status" value="1"/>
</dbReference>
<evidence type="ECO:0000256" key="2">
    <source>
        <dbReference type="ARBA" id="ARBA00022801"/>
    </source>
</evidence>
<gene>
    <name evidence="8" type="primary">yicI</name>
    <name evidence="8" type="ORF">ABDJ85_11050</name>
</gene>
<organism evidence="8 9">
    <name type="scientific">Roseateles paludis</name>
    <dbReference type="NCBI Taxonomy" id="3145238"/>
    <lineage>
        <taxon>Bacteria</taxon>
        <taxon>Pseudomonadati</taxon>
        <taxon>Pseudomonadota</taxon>
        <taxon>Betaproteobacteria</taxon>
        <taxon>Burkholderiales</taxon>
        <taxon>Sphaerotilaceae</taxon>
        <taxon>Roseateles</taxon>
    </lineage>
</organism>
<keyword evidence="2 4" id="KW-0378">Hydrolase</keyword>
<feature type="domain" description="Glycoside hydrolase family 31 TIM barrel" evidence="5">
    <location>
        <begin position="261"/>
        <end position="573"/>
    </location>
</feature>
<keyword evidence="3 4" id="KW-0326">Glycosidase</keyword>
<reference evidence="8 9" key="1">
    <citation type="submission" date="2024-05" db="EMBL/GenBank/DDBJ databases">
        <title>Roseateles sp. DJS-2-20 16S ribosomal RNA gene Genome sequencing and assembly.</title>
        <authorList>
            <person name="Woo H."/>
        </authorList>
    </citation>
    <scope>NUCLEOTIDE SEQUENCE [LARGE SCALE GENOMIC DNA]</scope>
    <source>
        <strain evidence="8 9">DJS-2-20</strain>
    </source>
</reference>
<name>A0ABV0G2Q2_9BURK</name>